<comment type="caution">
    <text evidence="2">The sequence shown here is derived from an EMBL/GenBank/DDBJ whole genome shotgun (WGS) entry which is preliminary data.</text>
</comment>
<dbReference type="NCBIfam" id="NF002543">
    <property type="entry name" value="PRK02101.1-4"/>
    <property type="match status" value="1"/>
</dbReference>
<dbReference type="InterPro" id="IPR005583">
    <property type="entry name" value="YaaA"/>
</dbReference>
<dbReference type="GO" id="GO:0033194">
    <property type="term" value="P:response to hydroperoxide"/>
    <property type="evidence" value="ECO:0007669"/>
    <property type="project" value="TreeGrafter"/>
</dbReference>
<proteinExistence type="inferred from homology"/>
<dbReference type="OrthoDB" id="9777133at2"/>
<sequence length="248" mass="28985">MKIIISPTKQMTNDQDFFFPESQPIFLTQTKKIFNQLVTLSYSEAKKMWHCSDKLAQENYERLHEFGFNTQTAPAIMSYKGIQYQYMAPDLLTKPALEYLQEHVRILSGFYGILRPFDAIIPYRLEMQAPLAVEESTNLYKFWGNQIYEALDFSNHPVVNLASKEYSKAITPFLKETDQLIDIHFYHVVDDKLKVKATIAKMARGEMVRYLAENQVTTLEGIKNFEHPHYHFSAEHSTDNAFVFIFQE</sequence>
<dbReference type="PANTHER" id="PTHR30283:SF4">
    <property type="entry name" value="PEROXIDE STRESS RESISTANCE PROTEIN YAAA"/>
    <property type="match status" value="1"/>
</dbReference>
<dbReference type="EMBL" id="NGKB01000004">
    <property type="protein sequence ID" value="RSU15985.1"/>
    <property type="molecule type" value="Genomic_DNA"/>
</dbReference>
<dbReference type="HAMAP" id="MF_00652">
    <property type="entry name" value="UPF0246"/>
    <property type="match status" value="1"/>
</dbReference>
<gene>
    <name evidence="2" type="ORF">CBF28_06030</name>
</gene>
<dbReference type="Pfam" id="PF03883">
    <property type="entry name" value="H2O2_YaaD"/>
    <property type="match status" value="1"/>
</dbReference>
<dbReference type="RefSeq" id="WP_126792975.1">
    <property type="nucleotide sequence ID" value="NZ_CP060720.1"/>
</dbReference>
<accession>A0A430B6P2</accession>
<dbReference type="GeneID" id="95581855"/>
<name>A0A430B6P2_9ENTE</name>
<evidence type="ECO:0000313" key="2">
    <source>
        <dbReference type="EMBL" id="RSU15985.1"/>
    </source>
</evidence>
<dbReference type="AlphaFoldDB" id="A0A430B6P2"/>
<organism evidence="2 3">
    <name type="scientific">Vagococcus carniphilus</name>
    <dbReference type="NCBI Taxonomy" id="218144"/>
    <lineage>
        <taxon>Bacteria</taxon>
        <taxon>Bacillati</taxon>
        <taxon>Bacillota</taxon>
        <taxon>Bacilli</taxon>
        <taxon>Lactobacillales</taxon>
        <taxon>Enterococcaceae</taxon>
        <taxon>Vagococcus</taxon>
    </lineage>
</organism>
<evidence type="ECO:0000256" key="1">
    <source>
        <dbReference type="HAMAP-Rule" id="MF_00652"/>
    </source>
</evidence>
<reference evidence="2 3" key="1">
    <citation type="submission" date="2017-05" db="EMBL/GenBank/DDBJ databases">
        <title>Vagococcus spp. assemblies.</title>
        <authorList>
            <person name="Gulvik C.A."/>
        </authorList>
    </citation>
    <scope>NUCLEOTIDE SEQUENCE [LARGE SCALE GENOMIC DNA]</scope>
    <source>
        <strain evidence="2 3">SS1714</strain>
    </source>
</reference>
<keyword evidence="3" id="KW-1185">Reference proteome</keyword>
<protein>
    <recommendedName>
        <fullName evidence="1">UPF0246 protein CBF28_06030</fullName>
    </recommendedName>
</protein>
<dbReference type="Proteomes" id="UP000288028">
    <property type="component" value="Unassembled WGS sequence"/>
</dbReference>
<evidence type="ECO:0000313" key="3">
    <source>
        <dbReference type="Proteomes" id="UP000288028"/>
    </source>
</evidence>
<comment type="similarity">
    <text evidence="1">Belongs to the UPF0246 family.</text>
</comment>
<dbReference type="PANTHER" id="PTHR30283">
    <property type="entry name" value="PEROXIDE STRESS RESPONSE PROTEIN YAAA"/>
    <property type="match status" value="1"/>
</dbReference>
<dbReference type="GO" id="GO:0005829">
    <property type="term" value="C:cytosol"/>
    <property type="evidence" value="ECO:0007669"/>
    <property type="project" value="TreeGrafter"/>
</dbReference>